<organism evidence="1 2">
    <name type="scientific">Halomarina oriensis</name>
    <dbReference type="NCBI Taxonomy" id="671145"/>
    <lineage>
        <taxon>Archaea</taxon>
        <taxon>Methanobacteriati</taxon>
        <taxon>Methanobacteriota</taxon>
        <taxon>Stenosarchaea group</taxon>
        <taxon>Halobacteria</taxon>
        <taxon>Halobacteriales</taxon>
        <taxon>Natronomonadaceae</taxon>
        <taxon>Halomarina</taxon>
    </lineage>
</organism>
<dbReference type="AlphaFoldDB" id="A0A6B0GJK4"/>
<proteinExistence type="predicted"/>
<dbReference type="OrthoDB" id="241883at2157"/>
<evidence type="ECO:0000313" key="1">
    <source>
        <dbReference type="EMBL" id="MWG34984.1"/>
    </source>
</evidence>
<reference evidence="1 2" key="1">
    <citation type="submission" date="2019-12" db="EMBL/GenBank/DDBJ databases">
        <title>Halocatena pleomorpha gen. nov. sp. nov., an extremely halophilic archaeon of family Halobacteriaceae isolated from saltpan soil.</title>
        <authorList>
            <person name="Pal Y."/>
            <person name="Verma A."/>
            <person name="Krishnamurthi S."/>
            <person name="Kumar P."/>
        </authorList>
    </citation>
    <scope>NUCLEOTIDE SEQUENCE [LARGE SCALE GENOMIC DNA]</scope>
    <source>
        <strain evidence="1 2">JCM 16495</strain>
    </source>
</reference>
<protein>
    <submittedName>
        <fullName evidence="1">Uncharacterized protein</fullName>
    </submittedName>
</protein>
<comment type="caution">
    <text evidence="1">The sequence shown here is derived from an EMBL/GenBank/DDBJ whole genome shotgun (WGS) entry which is preliminary data.</text>
</comment>
<accession>A0A6B0GJK4</accession>
<dbReference type="RefSeq" id="WP_158204604.1">
    <property type="nucleotide sequence ID" value="NZ_WSZK01000015.1"/>
</dbReference>
<dbReference type="EMBL" id="WSZK01000015">
    <property type="protein sequence ID" value="MWG34984.1"/>
    <property type="molecule type" value="Genomic_DNA"/>
</dbReference>
<evidence type="ECO:0000313" key="2">
    <source>
        <dbReference type="Proteomes" id="UP000451471"/>
    </source>
</evidence>
<dbReference type="Proteomes" id="UP000451471">
    <property type="component" value="Unassembled WGS sequence"/>
</dbReference>
<gene>
    <name evidence="1" type="ORF">GQS65_10880</name>
</gene>
<keyword evidence="2" id="KW-1185">Reference proteome</keyword>
<name>A0A6B0GJK4_9EURY</name>
<sequence>MSTTLQHRRRTPAETDGDALARDATTCPDCAESLVEGQGLVTCTDCRWVGSYR</sequence>